<evidence type="ECO:0000313" key="1">
    <source>
        <dbReference type="EMBL" id="MEZ3165669.1"/>
    </source>
</evidence>
<dbReference type="PANTHER" id="PTHR36932">
    <property type="entry name" value="CAPSULAR POLYSACCHARIDE BIOSYNTHESIS PROTEIN"/>
    <property type="match status" value="1"/>
</dbReference>
<dbReference type="InterPro" id="IPR042099">
    <property type="entry name" value="ANL_N_sf"/>
</dbReference>
<accession>A0ABD5MAT5</accession>
<dbReference type="RefSeq" id="WP_371163641.1">
    <property type="nucleotide sequence ID" value="NZ_JBEDNY010000009.1"/>
</dbReference>
<proteinExistence type="predicted"/>
<sequence length="456" mass="52673">MLYNWIHDLFRKSPDSLRKLVTAIPIRYRLGGDDFSSEWQLLQRSEQWGEHRLKQLQRDRLSDLLQHAVDNVPYYSDIELFHDNPFDNLQEFPIITKKDIQENRELFQAVNIPDHKTHEVTTGGTSGNPFRFRLDNSVYGREWAFIMTGWKRVGYSPGDKMVSFRGVEFPDADKGVYWQFNPFYNSYEMSPFHMNDATLPRYIEKIQSESPRYIHGYPSAITTLASYVKQNDITIPSVQAIFAASENIYDHQRKLMEDVFDVRVFSHYGLSEKAILAAECEQNTTYHVYPQYCVPEVVDSTGEPVSHGETGEILGTSLLNYSMPFIRYQTGDMGSLSPDTCECGRAYPIFQEVTGKNEKELPVVKDDGTTFPLHSLYYTMHGDTLENVYSVQFYQEQPGEIEIRVEVTSTFDDVDKQRILEDVRRKCGNQINATLVKGVELTDSGKQKLFIRNIDS</sequence>
<dbReference type="AlphaFoldDB" id="A0ABD5MAT5"/>
<gene>
    <name evidence="1" type="ORF">ABNG04_17740</name>
</gene>
<evidence type="ECO:0000313" key="2">
    <source>
        <dbReference type="Proteomes" id="UP001567572"/>
    </source>
</evidence>
<dbReference type="Proteomes" id="UP001567572">
    <property type="component" value="Unassembled WGS sequence"/>
</dbReference>
<keyword evidence="2" id="KW-1185">Reference proteome</keyword>
<organism evidence="1 2">
    <name type="scientific">Halorubrum miltondacostae</name>
    <dbReference type="NCBI Taxonomy" id="3076378"/>
    <lineage>
        <taxon>Archaea</taxon>
        <taxon>Methanobacteriati</taxon>
        <taxon>Methanobacteriota</taxon>
        <taxon>Stenosarchaea group</taxon>
        <taxon>Halobacteria</taxon>
        <taxon>Halobacteriales</taxon>
        <taxon>Haloferacaceae</taxon>
        <taxon>Halorubrum</taxon>
    </lineage>
</organism>
<dbReference type="EMBL" id="JBEDNY010000009">
    <property type="protein sequence ID" value="MEZ3165669.1"/>
    <property type="molecule type" value="Genomic_DNA"/>
</dbReference>
<dbReference type="InterPro" id="IPR053158">
    <property type="entry name" value="CapK_Type1_Caps_Biosynth"/>
</dbReference>
<comment type="caution">
    <text evidence="1">The sequence shown here is derived from an EMBL/GenBank/DDBJ whole genome shotgun (WGS) entry which is preliminary data.</text>
</comment>
<dbReference type="PANTHER" id="PTHR36932:SF1">
    <property type="entry name" value="CAPSULAR POLYSACCHARIDE BIOSYNTHESIS PROTEIN"/>
    <property type="match status" value="1"/>
</dbReference>
<dbReference type="SUPFAM" id="SSF56801">
    <property type="entry name" value="Acetyl-CoA synthetase-like"/>
    <property type="match status" value="1"/>
</dbReference>
<dbReference type="Gene3D" id="3.40.50.12780">
    <property type="entry name" value="N-terminal domain of ligase-like"/>
    <property type="match status" value="1"/>
</dbReference>
<reference evidence="1 2" key="1">
    <citation type="submission" date="2024-06" db="EMBL/GenBank/DDBJ databases">
        <title>Halorubrum miltondacostae sp. nov., a potential PHA producer isolated from an inland solar saltern in Rio Maior, Portugal.</title>
        <authorList>
            <person name="Albuquerque L."/>
            <person name="Viver T."/>
            <person name="Barroso C."/>
            <person name="Claudino R."/>
            <person name="Galvan M."/>
            <person name="Simoes G."/>
            <person name="Lobo Da Cunha A."/>
            <person name="Egas C."/>
        </authorList>
    </citation>
    <scope>NUCLEOTIDE SEQUENCE [LARGE SCALE GENOMIC DNA]</scope>
    <source>
        <strain evidence="1 2">RMP-11</strain>
    </source>
</reference>
<protein>
    <submittedName>
        <fullName evidence="1">AMP-binding protein</fullName>
    </submittedName>
</protein>
<name>A0ABD5MAT5_9EURY</name>